<dbReference type="Pfam" id="PF07103">
    <property type="entry name" value="DUF1365"/>
    <property type="match status" value="1"/>
</dbReference>
<dbReference type="AlphaFoldDB" id="A0A517RDA1"/>
<dbReference type="InterPro" id="IPR010775">
    <property type="entry name" value="DUF1365"/>
</dbReference>
<dbReference type="Proteomes" id="UP000317171">
    <property type="component" value="Chromosome"/>
</dbReference>
<dbReference type="KEGG" id="gaz:Pan241w_19290"/>
<evidence type="ECO:0000313" key="1">
    <source>
        <dbReference type="EMBL" id="QDT41861.1"/>
    </source>
</evidence>
<dbReference type="PANTHER" id="PTHR33973">
    <property type="entry name" value="OS07G0153300 PROTEIN"/>
    <property type="match status" value="1"/>
</dbReference>
<keyword evidence="2" id="KW-1185">Reference proteome</keyword>
<reference evidence="1 2" key="1">
    <citation type="submission" date="2019-02" db="EMBL/GenBank/DDBJ databases">
        <title>Deep-cultivation of Planctomycetes and their phenomic and genomic characterization uncovers novel biology.</title>
        <authorList>
            <person name="Wiegand S."/>
            <person name="Jogler M."/>
            <person name="Boedeker C."/>
            <person name="Pinto D."/>
            <person name="Vollmers J."/>
            <person name="Rivas-Marin E."/>
            <person name="Kohn T."/>
            <person name="Peeters S.H."/>
            <person name="Heuer A."/>
            <person name="Rast P."/>
            <person name="Oberbeckmann S."/>
            <person name="Bunk B."/>
            <person name="Jeske O."/>
            <person name="Meyerdierks A."/>
            <person name="Storesund J.E."/>
            <person name="Kallscheuer N."/>
            <person name="Luecker S."/>
            <person name="Lage O.M."/>
            <person name="Pohl T."/>
            <person name="Merkel B.J."/>
            <person name="Hornburger P."/>
            <person name="Mueller R.-W."/>
            <person name="Bruemmer F."/>
            <person name="Labrenz M."/>
            <person name="Spormann A.M."/>
            <person name="Op den Camp H."/>
            <person name="Overmann J."/>
            <person name="Amann R."/>
            <person name="Jetten M.S.M."/>
            <person name="Mascher T."/>
            <person name="Medema M.H."/>
            <person name="Devos D.P."/>
            <person name="Kaster A.-K."/>
            <person name="Ovreas L."/>
            <person name="Rohde M."/>
            <person name="Galperin M.Y."/>
            <person name="Jogler C."/>
        </authorList>
    </citation>
    <scope>NUCLEOTIDE SEQUENCE [LARGE SCALE GENOMIC DNA]</scope>
    <source>
        <strain evidence="1 2">Pan241w</strain>
    </source>
</reference>
<proteinExistence type="predicted"/>
<protein>
    <recommendedName>
        <fullName evidence="3">DUF1365 domain-containing protein</fullName>
    </recommendedName>
</protein>
<evidence type="ECO:0008006" key="3">
    <source>
        <dbReference type="Google" id="ProtNLM"/>
    </source>
</evidence>
<name>A0A517RDA1_9PLAN</name>
<dbReference type="EMBL" id="CP036269">
    <property type="protein sequence ID" value="QDT41861.1"/>
    <property type="molecule type" value="Genomic_DNA"/>
</dbReference>
<accession>A0A517RDA1</accession>
<evidence type="ECO:0000313" key="2">
    <source>
        <dbReference type="Proteomes" id="UP000317171"/>
    </source>
</evidence>
<organism evidence="1 2">
    <name type="scientific">Gimesia alba</name>
    <dbReference type="NCBI Taxonomy" id="2527973"/>
    <lineage>
        <taxon>Bacteria</taxon>
        <taxon>Pseudomonadati</taxon>
        <taxon>Planctomycetota</taxon>
        <taxon>Planctomycetia</taxon>
        <taxon>Planctomycetales</taxon>
        <taxon>Planctomycetaceae</taxon>
        <taxon>Gimesia</taxon>
    </lineage>
</organism>
<dbReference type="PANTHER" id="PTHR33973:SF4">
    <property type="entry name" value="OS07G0153300 PROTEIN"/>
    <property type="match status" value="1"/>
</dbReference>
<gene>
    <name evidence="1" type="ORF">Pan241w_19290</name>
</gene>
<sequence>MYLDLNELESLFERRWCWSTRRIALAQFRRKDHLGDPQKSLLEAVRDLVVEQGFPRPEGAIRLLTHLRYFGFMMNPVSFYFCFDRNNERVETIVAEVNNTPWGEQHCYVIGRNQFMGEGEKHSTQKEFHVSPFMPMDLEYFWRFSEPGRALTIQIENQRQAETVLSVTMQLKRREITTASLMRCLMRYPLMTWYVIAAIYWQALRLWIKRVPFYPHPGLIESSDESTSSRTH</sequence>